<reference evidence="1 2" key="1">
    <citation type="journal article" date="2016" name="Sci. Rep.">
        <title>Metabolic traits of an uncultured archaeal lineage -MSBL1- from brine pools of the Red Sea.</title>
        <authorList>
            <person name="Mwirichia R."/>
            <person name="Alam I."/>
            <person name="Rashid M."/>
            <person name="Vinu M."/>
            <person name="Ba-Alawi W."/>
            <person name="Anthony Kamau A."/>
            <person name="Kamanda Ngugi D."/>
            <person name="Goker M."/>
            <person name="Klenk H.P."/>
            <person name="Bajic V."/>
            <person name="Stingl U."/>
        </authorList>
    </citation>
    <scope>NUCLEOTIDE SEQUENCE [LARGE SCALE GENOMIC DNA]</scope>
    <source>
        <strain evidence="1">SCGC-AAA259B11</strain>
    </source>
</reference>
<protein>
    <recommendedName>
        <fullName evidence="3">Abnormal spindle-like microcephaly-associated protein ASH domain-containing protein</fullName>
    </recommendedName>
</protein>
<keyword evidence="2" id="KW-1185">Reference proteome</keyword>
<name>A0A133U3W8_9EURY</name>
<organism evidence="1 2">
    <name type="scientific">candidate division MSBL1 archaeon SCGC-AAA259B11</name>
    <dbReference type="NCBI Taxonomy" id="1698260"/>
    <lineage>
        <taxon>Archaea</taxon>
        <taxon>Methanobacteriati</taxon>
        <taxon>Methanobacteriota</taxon>
        <taxon>candidate division MSBL1</taxon>
    </lineage>
</organism>
<evidence type="ECO:0000313" key="2">
    <source>
        <dbReference type="Proteomes" id="UP000070184"/>
    </source>
</evidence>
<sequence length="87" mass="9239">MKKTAITLFGLILILGLTVPHVYADPSGEVSMTTPFPHVVIGSGESVDRKITIHNPSSSSKLINFSISTANDNWSASLRESGVEVGL</sequence>
<dbReference type="EMBL" id="LHXK01000073">
    <property type="protein sequence ID" value="KXA88868.1"/>
    <property type="molecule type" value="Genomic_DNA"/>
</dbReference>
<proteinExistence type="predicted"/>
<gene>
    <name evidence="1" type="ORF">AKJ61_04045</name>
</gene>
<comment type="caution">
    <text evidence="1">The sequence shown here is derived from an EMBL/GenBank/DDBJ whole genome shotgun (WGS) entry which is preliminary data.</text>
</comment>
<dbReference type="Proteomes" id="UP000070184">
    <property type="component" value="Unassembled WGS sequence"/>
</dbReference>
<evidence type="ECO:0000313" key="1">
    <source>
        <dbReference type="EMBL" id="KXA88868.1"/>
    </source>
</evidence>
<dbReference type="AlphaFoldDB" id="A0A133U3W8"/>
<evidence type="ECO:0008006" key="3">
    <source>
        <dbReference type="Google" id="ProtNLM"/>
    </source>
</evidence>
<accession>A0A133U3W8</accession>